<evidence type="ECO:0000259" key="2">
    <source>
        <dbReference type="Pfam" id="PF07287"/>
    </source>
</evidence>
<evidence type="ECO:0000313" key="4">
    <source>
        <dbReference type="EMBL" id="TRX75796.1"/>
    </source>
</evidence>
<feature type="compositionally biased region" description="Basic and acidic residues" evidence="1">
    <location>
        <begin position="624"/>
        <end position="640"/>
    </location>
</feature>
<feature type="region of interest" description="Disordered" evidence="1">
    <location>
        <begin position="119"/>
        <end position="141"/>
    </location>
</feature>
<feature type="region of interest" description="Disordered" evidence="1">
    <location>
        <begin position="618"/>
        <end position="640"/>
    </location>
</feature>
<dbReference type="Proteomes" id="UP000315235">
    <property type="component" value="Unassembled WGS sequence"/>
</dbReference>
<evidence type="ECO:0000313" key="5">
    <source>
        <dbReference type="Proteomes" id="UP000315235"/>
    </source>
</evidence>
<feature type="region of interest" description="Disordered" evidence="1">
    <location>
        <begin position="301"/>
        <end position="320"/>
    </location>
</feature>
<accession>A0A553H241</accession>
<feature type="domain" description="AtuA-like ferredoxin-fold" evidence="3">
    <location>
        <begin position="516"/>
        <end position="594"/>
    </location>
</feature>
<keyword evidence="5" id="KW-1185">Reference proteome</keyword>
<dbReference type="AlphaFoldDB" id="A0A553H241"/>
<evidence type="ECO:0000259" key="3">
    <source>
        <dbReference type="Pfam" id="PF23544"/>
    </source>
</evidence>
<feature type="compositionally biased region" description="Basic and acidic residues" evidence="1">
    <location>
        <begin position="127"/>
        <end position="136"/>
    </location>
</feature>
<dbReference type="Pfam" id="PF23544">
    <property type="entry name" value="AtuA_ferredoxin"/>
    <property type="match status" value="1"/>
</dbReference>
<reference evidence="4 5" key="1">
    <citation type="submission" date="2019-07" db="EMBL/GenBank/DDBJ databases">
        <title>Pseudomonas mangiferae sp. nov., isolated from bark of mango tree in Thailand.</title>
        <authorList>
            <person name="Srisuk N."/>
            <person name="Anurat P."/>
        </authorList>
    </citation>
    <scope>NUCLEOTIDE SEQUENCE [LARGE SCALE GENOMIC DNA]</scope>
    <source>
        <strain evidence="4 5">DMKU_BBB3-04</strain>
    </source>
</reference>
<dbReference type="OrthoDB" id="9763456at2"/>
<proteinExistence type="predicted"/>
<dbReference type="InterPro" id="IPR010839">
    <property type="entry name" value="AtuA_N"/>
</dbReference>
<dbReference type="PANTHER" id="PTHR47708:SF2">
    <property type="entry name" value="SI:CH73-132F6.5"/>
    <property type="match status" value="1"/>
</dbReference>
<protein>
    <submittedName>
        <fullName evidence="4">DUF1446 domain-containing protein</fullName>
    </submittedName>
</protein>
<dbReference type="InterPro" id="IPR056362">
    <property type="entry name" value="AtuA-like_ferredoxin_dom"/>
</dbReference>
<sequence>MTRTVRIGGLSALGPLPLTEARALAAAGLDFLVIDCLDAAGLARMADARRQQPGHGYASDFVENVQALLGDGAGPRPRVISNAGGLNPLACAEALRATCRRLGLDLKIAALLGNDLPTSPPCPETAPAREARRPGDTGETWPTGDAAQVGDSDCATAWALLGAPGIAEALDRGADWVITGPLADGALASGALLHAFGWAWDDYPRLAQAALAGHLLEGGAGCTGGRCTDWEDLPDPARPGLPVVEMEENGDFVVTAVAGSGGRVTPLTVGEQLLEGLGDPRAHRLPDVICDFTQVTLEHVPPTPAVSKPTAKGGATSSGVLPGRVAVRGARGLPPDDRYLTRAHVRDGFRCTATFLLAGLDASKKARRSGRALLERGADRLASRGWAPFLDSSLDVLGSEARYGFRAQHPEAREVVMTLTVRHACRDALRLFSQEVATAARYLAPGIACLEAEPPPVHPSNRTVANEVPKERCPVEVDLAGQRHPVALPAPAPLDLDALREAPDPPAPRGEADVSVPLVALAVARSSGEGCHANIGVLARRPDYLPWIAEALGNQAVVDWMSHVLNPQLGQVGRWYLPCSHSLNFLLENVLGGDAQARTFAQQVLAFPIPIPRHLAADLPGQHGDPRIEEPGGRVMTDHG</sequence>
<dbReference type="RefSeq" id="WP_143487188.1">
    <property type="nucleotide sequence ID" value="NZ_VJOY01000003.1"/>
</dbReference>
<name>A0A553H241_9PSED</name>
<feature type="domain" description="Acyclic terpene utilisation N-terminal" evidence="2">
    <location>
        <begin position="5"/>
        <end position="477"/>
    </location>
</feature>
<dbReference type="PANTHER" id="PTHR47708">
    <property type="match status" value="1"/>
</dbReference>
<dbReference type="EMBL" id="VJOY01000003">
    <property type="protein sequence ID" value="TRX75796.1"/>
    <property type="molecule type" value="Genomic_DNA"/>
</dbReference>
<organism evidence="4 5">
    <name type="scientific">Pseudomonas mangiferae</name>
    <dbReference type="NCBI Taxonomy" id="2593654"/>
    <lineage>
        <taxon>Bacteria</taxon>
        <taxon>Pseudomonadati</taxon>
        <taxon>Pseudomonadota</taxon>
        <taxon>Gammaproteobacteria</taxon>
        <taxon>Pseudomonadales</taxon>
        <taxon>Pseudomonadaceae</taxon>
        <taxon>Pseudomonas</taxon>
    </lineage>
</organism>
<evidence type="ECO:0000256" key="1">
    <source>
        <dbReference type="SAM" id="MobiDB-lite"/>
    </source>
</evidence>
<gene>
    <name evidence="4" type="ORF">FM069_05000</name>
</gene>
<comment type="caution">
    <text evidence="4">The sequence shown here is derived from an EMBL/GenBank/DDBJ whole genome shotgun (WGS) entry which is preliminary data.</text>
</comment>
<dbReference type="Pfam" id="PF07287">
    <property type="entry name" value="AtuA"/>
    <property type="match status" value="1"/>
</dbReference>